<dbReference type="Proteomes" id="UP000683360">
    <property type="component" value="Unassembled WGS sequence"/>
</dbReference>
<dbReference type="Pfam" id="PF08477">
    <property type="entry name" value="Roc"/>
    <property type="match status" value="1"/>
</dbReference>
<dbReference type="SUPFAM" id="SSF52540">
    <property type="entry name" value="P-loop containing nucleoside triphosphate hydrolases"/>
    <property type="match status" value="1"/>
</dbReference>
<dbReference type="GO" id="GO:0000166">
    <property type="term" value="F:nucleotide binding"/>
    <property type="evidence" value="ECO:0007669"/>
    <property type="project" value="UniProtKB-KW"/>
</dbReference>
<keyword evidence="2" id="KW-0547">Nucleotide-binding</keyword>
<evidence type="ECO:0000256" key="3">
    <source>
        <dbReference type="SAM" id="SignalP"/>
    </source>
</evidence>
<dbReference type="AlphaFoldDB" id="A0A8S3SGL8"/>
<dbReference type="EMBL" id="CAJPWZ010001467">
    <property type="protein sequence ID" value="CAG2216081.1"/>
    <property type="molecule type" value="Genomic_DNA"/>
</dbReference>
<gene>
    <name evidence="5" type="ORF">MEDL_29820</name>
</gene>
<evidence type="ECO:0000313" key="5">
    <source>
        <dbReference type="EMBL" id="CAG2216081.1"/>
    </source>
</evidence>
<feature type="domain" description="Roc" evidence="4">
    <location>
        <begin position="189"/>
        <end position="500"/>
    </location>
</feature>
<dbReference type="PROSITE" id="PS51424">
    <property type="entry name" value="ROC"/>
    <property type="match status" value="1"/>
</dbReference>
<keyword evidence="1" id="KW-0677">Repeat</keyword>
<dbReference type="InterPro" id="IPR027417">
    <property type="entry name" value="P-loop_NTPase"/>
</dbReference>
<feature type="chain" id="PRO_5035797986" description="Roc domain-containing protein" evidence="3">
    <location>
        <begin position="17"/>
        <end position="500"/>
    </location>
</feature>
<evidence type="ECO:0000259" key="4">
    <source>
        <dbReference type="PROSITE" id="PS51424"/>
    </source>
</evidence>
<reference evidence="5" key="1">
    <citation type="submission" date="2021-03" db="EMBL/GenBank/DDBJ databases">
        <authorList>
            <person name="Bekaert M."/>
        </authorList>
    </citation>
    <scope>NUCLEOTIDE SEQUENCE</scope>
</reference>
<protein>
    <recommendedName>
        <fullName evidence="4">Roc domain-containing protein</fullName>
    </recommendedName>
</protein>
<keyword evidence="3" id="KW-0732">Signal</keyword>
<keyword evidence="6" id="KW-1185">Reference proteome</keyword>
<dbReference type="CDD" id="cd00882">
    <property type="entry name" value="Ras_like_GTPase"/>
    <property type="match status" value="1"/>
</dbReference>
<sequence>MLILLTLFQMISLNGAYNFTCPSQAHWNLRAKSMCKPQRNYTCLFNVTFRVNVYRDTCNRPRILGPGYKYVFQPNLNRATCSATRYQPFIFDTIGHSDCTFQKTLCNSLGQETYEDGNTTVDRKYIKCYNDMKMTRIPYLREMFNSSRTIKIIEFDSFKYNHQYPTKIQKQHTKSLKVTNRNEHLIKDGTEIRRYVRIQVIGKDGVGKSSLVRRLVGDSNMKVHSTDGIDIVKKCQIRTTDGKWVIGRVETERKKIINRILDTLHKEQKQSELVSDQVIPSENETNVKERISSKEPLSAIERKLENQPATVSIDKSSTNENKVNITETATSVAEQSNIDKPMKDSVILSTNDFQKSADSIKIDDMRKKIFEQMDEILVKVQKDQDKMTSERLVECGIWDFAGQKDYYATHQTFLNPHAIYLLVTNISDDIAATEDNTNFDSIEEYIDFWFDSIHCLRTSSPGHGLNPPVIVVCTHIDEYKTEKEDQIVRCPVHLTDYYMV</sequence>
<accession>A0A8S3SGL8</accession>
<evidence type="ECO:0000256" key="2">
    <source>
        <dbReference type="ARBA" id="ARBA00022741"/>
    </source>
</evidence>
<proteinExistence type="predicted"/>
<comment type="caution">
    <text evidence="5">The sequence shown here is derived from an EMBL/GenBank/DDBJ whole genome shotgun (WGS) entry which is preliminary data.</text>
</comment>
<evidence type="ECO:0000256" key="1">
    <source>
        <dbReference type="ARBA" id="ARBA00022737"/>
    </source>
</evidence>
<dbReference type="InterPro" id="IPR020859">
    <property type="entry name" value="ROC"/>
</dbReference>
<dbReference type="OrthoDB" id="6137148at2759"/>
<evidence type="ECO:0000313" key="6">
    <source>
        <dbReference type="Proteomes" id="UP000683360"/>
    </source>
</evidence>
<name>A0A8S3SGL8_MYTED</name>
<feature type="signal peptide" evidence="3">
    <location>
        <begin position="1"/>
        <end position="16"/>
    </location>
</feature>
<dbReference type="Gene3D" id="3.40.50.300">
    <property type="entry name" value="P-loop containing nucleotide triphosphate hydrolases"/>
    <property type="match status" value="2"/>
</dbReference>
<organism evidence="5 6">
    <name type="scientific">Mytilus edulis</name>
    <name type="common">Blue mussel</name>
    <dbReference type="NCBI Taxonomy" id="6550"/>
    <lineage>
        <taxon>Eukaryota</taxon>
        <taxon>Metazoa</taxon>
        <taxon>Spiralia</taxon>
        <taxon>Lophotrochozoa</taxon>
        <taxon>Mollusca</taxon>
        <taxon>Bivalvia</taxon>
        <taxon>Autobranchia</taxon>
        <taxon>Pteriomorphia</taxon>
        <taxon>Mytilida</taxon>
        <taxon>Mytiloidea</taxon>
        <taxon>Mytilidae</taxon>
        <taxon>Mytilinae</taxon>
        <taxon>Mytilus</taxon>
    </lineage>
</organism>